<proteinExistence type="predicted"/>
<gene>
    <name evidence="1" type="ORF">ONZ43_g3674</name>
</gene>
<comment type="caution">
    <text evidence="1">The sequence shown here is derived from an EMBL/GenBank/DDBJ whole genome shotgun (WGS) entry which is preliminary data.</text>
</comment>
<evidence type="ECO:0000313" key="2">
    <source>
        <dbReference type="Proteomes" id="UP001153334"/>
    </source>
</evidence>
<accession>A0ACC2IVX3</accession>
<organism evidence="1 2">
    <name type="scientific">Nemania bipapillata</name>
    <dbReference type="NCBI Taxonomy" id="110536"/>
    <lineage>
        <taxon>Eukaryota</taxon>
        <taxon>Fungi</taxon>
        <taxon>Dikarya</taxon>
        <taxon>Ascomycota</taxon>
        <taxon>Pezizomycotina</taxon>
        <taxon>Sordariomycetes</taxon>
        <taxon>Xylariomycetidae</taxon>
        <taxon>Xylariales</taxon>
        <taxon>Xylariaceae</taxon>
        <taxon>Nemania</taxon>
    </lineage>
</organism>
<sequence>MPQGPETVAETLGHKRAVELGIRTGKIAEELKIGEHRDEHGPKSLVINWEDLRAAGISMSKTEFEKFLRDAGTPEEEVRAALSAKPQRIVGRSANSARKKPERTTPTTGATQPIPSVEAAEIPATPITPPKEHSRKRTATEDADGAEQRPAKKPRSRNGAKPKPAGVLATPPKSVSPGAACGASPSNPVVLADSDDEADTPPPPPQFAPPSPTISELEALLCEEE</sequence>
<dbReference type="Proteomes" id="UP001153334">
    <property type="component" value="Unassembled WGS sequence"/>
</dbReference>
<dbReference type="EMBL" id="JAPESX010000886">
    <property type="protein sequence ID" value="KAJ8119355.1"/>
    <property type="molecule type" value="Genomic_DNA"/>
</dbReference>
<reference evidence="1" key="1">
    <citation type="submission" date="2022-11" db="EMBL/GenBank/DDBJ databases">
        <title>Genome Sequence of Nemania bipapillata.</title>
        <authorList>
            <person name="Buettner E."/>
        </authorList>
    </citation>
    <scope>NUCLEOTIDE SEQUENCE</scope>
    <source>
        <strain evidence="1">CP14</strain>
    </source>
</reference>
<keyword evidence="2" id="KW-1185">Reference proteome</keyword>
<evidence type="ECO:0000313" key="1">
    <source>
        <dbReference type="EMBL" id="KAJ8119355.1"/>
    </source>
</evidence>
<protein>
    <submittedName>
        <fullName evidence="1">Uncharacterized protein</fullName>
    </submittedName>
</protein>
<name>A0ACC2IVX3_9PEZI</name>